<gene>
    <name evidence="1" type="ORF">QVD17_38174</name>
</gene>
<evidence type="ECO:0000313" key="2">
    <source>
        <dbReference type="Proteomes" id="UP001229421"/>
    </source>
</evidence>
<comment type="caution">
    <text evidence="1">The sequence shown here is derived from an EMBL/GenBank/DDBJ whole genome shotgun (WGS) entry which is preliminary data.</text>
</comment>
<name>A0AAD8NKP0_TARER</name>
<dbReference type="Proteomes" id="UP001229421">
    <property type="component" value="Unassembled WGS sequence"/>
</dbReference>
<dbReference type="EMBL" id="JAUHHV010000010">
    <property type="protein sequence ID" value="KAK1411618.1"/>
    <property type="molecule type" value="Genomic_DNA"/>
</dbReference>
<organism evidence="1 2">
    <name type="scientific">Tagetes erecta</name>
    <name type="common">African marigold</name>
    <dbReference type="NCBI Taxonomy" id="13708"/>
    <lineage>
        <taxon>Eukaryota</taxon>
        <taxon>Viridiplantae</taxon>
        <taxon>Streptophyta</taxon>
        <taxon>Embryophyta</taxon>
        <taxon>Tracheophyta</taxon>
        <taxon>Spermatophyta</taxon>
        <taxon>Magnoliopsida</taxon>
        <taxon>eudicotyledons</taxon>
        <taxon>Gunneridae</taxon>
        <taxon>Pentapetalae</taxon>
        <taxon>asterids</taxon>
        <taxon>campanulids</taxon>
        <taxon>Asterales</taxon>
        <taxon>Asteraceae</taxon>
        <taxon>Asteroideae</taxon>
        <taxon>Heliantheae alliance</taxon>
        <taxon>Tageteae</taxon>
        <taxon>Tagetes</taxon>
    </lineage>
</organism>
<protein>
    <submittedName>
        <fullName evidence="1">Uncharacterized protein</fullName>
    </submittedName>
</protein>
<keyword evidence="2" id="KW-1185">Reference proteome</keyword>
<sequence>MSQVSVVQLAKRLPVRHCFQITNSDSGNDGLFHDKKDGPIEVNVENGAIVCVGGDEFPSEISSSPDHDSVGLPKELEGLHDKYSATCRLFKYQELLSATQNFKPDNNLHLVYDFLSRGSLEDNLHGTLSPVARVSLEDNLHGTLSPLARTDDVLPSLEEQGVRQLYPKDPNIGMCSADPFISC</sequence>
<evidence type="ECO:0000313" key="1">
    <source>
        <dbReference type="EMBL" id="KAK1411618.1"/>
    </source>
</evidence>
<proteinExistence type="predicted"/>
<reference evidence="1" key="1">
    <citation type="journal article" date="2023" name="bioRxiv">
        <title>Improved chromosome-level genome assembly for marigold (Tagetes erecta).</title>
        <authorList>
            <person name="Jiang F."/>
            <person name="Yuan L."/>
            <person name="Wang S."/>
            <person name="Wang H."/>
            <person name="Xu D."/>
            <person name="Wang A."/>
            <person name="Fan W."/>
        </authorList>
    </citation>
    <scope>NUCLEOTIDE SEQUENCE</scope>
    <source>
        <strain evidence="1">WSJ</strain>
        <tissue evidence="1">Leaf</tissue>
    </source>
</reference>
<dbReference type="AlphaFoldDB" id="A0AAD8NKP0"/>
<accession>A0AAD8NKP0</accession>